<evidence type="ECO:0000313" key="1">
    <source>
        <dbReference type="EMBL" id="WMV53727.1"/>
    </source>
</evidence>
<dbReference type="Proteomes" id="UP001234989">
    <property type="component" value="Chromosome 11"/>
</dbReference>
<dbReference type="EMBL" id="CP133622">
    <property type="protein sequence ID" value="WMV53727.1"/>
    <property type="molecule type" value="Genomic_DNA"/>
</dbReference>
<dbReference type="InterPro" id="IPR003428">
    <property type="entry name" value="MAM33"/>
</dbReference>
<reference evidence="1" key="1">
    <citation type="submission" date="2023-08" db="EMBL/GenBank/DDBJ databases">
        <title>A de novo genome assembly of Solanum verrucosum Schlechtendal, a Mexican diploid species geographically isolated from the other diploid A-genome species in potato relatives.</title>
        <authorList>
            <person name="Hosaka K."/>
        </authorList>
    </citation>
    <scope>NUCLEOTIDE SEQUENCE</scope>
    <source>
        <tissue evidence="1">Young leaves</tissue>
    </source>
</reference>
<protein>
    <recommendedName>
        <fullName evidence="3">Mitochondrial glycoprotein family protein</fullName>
    </recommendedName>
</protein>
<organism evidence="1 2">
    <name type="scientific">Solanum verrucosum</name>
    <dbReference type="NCBI Taxonomy" id="315347"/>
    <lineage>
        <taxon>Eukaryota</taxon>
        <taxon>Viridiplantae</taxon>
        <taxon>Streptophyta</taxon>
        <taxon>Embryophyta</taxon>
        <taxon>Tracheophyta</taxon>
        <taxon>Spermatophyta</taxon>
        <taxon>Magnoliopsida</taxon>
        <taxon>eudicotyledons</taxon>
        <taxon>Gunneridae</taxon>
        <taxon>Pentapetalae</taxon>
        <taxon>asterids</taxon>
        <taxon>lamiids</taxon>
        <taxon>Solanales</taxon>
        <taxon>Solanaceae</taxon>
        <taxon>Solanoideae</taxon>
        <taxon>Solaneae</taxon>
        <taxon>Solanum</taxon>
    </lineage>
</organism>
<dbReference type="AlphaFoldDB" id="A0AAF0UWI1"/>
<dbReference type="GO" id="GO:0005759">
    <property type="term" value="C:mitochondrial matrix"/>
    <property type="evidence" value="ECO:0007669"/>
    <property type="project" value="InterPro"/>
</dbReference>
<dbReference type="PANTHER" id="PTHR31365:SF2">
    <property type="entry name" value="OS01G0771100 PROTEIN"/>
    <property type="match status" value="1"/>
</dbReference>
<sequence>MLRKALAFAGSALQQQHQPWRTIACRRSSGVSSAVNSIILRSLKDHYLEVSKMTPPPLDISYKVKMVFKRVRESVEDDSSKEGLVSSYFLFFLRVGSLDAIVILEGVEVNIGFDGIEVRDMEVALGLGSTKVSPPSPFTVVKGALDHGGPVLRRTHGNEEISISVMRLANIIAGGIGDEEEDGINQLFLHVDISKPGQKESLHFLCGLYPDALGIHSVSLRSKTESSGFLAVPTNYGGPVFQDIDEKMRDALHSFIEERGINESLFPFLQAWLYVKDHRNLMRWFKTVGSLVNDRKQGASHA</sequence>
<evidence type="ECO:0008006" key="3">
    <source>
        <dbReference type="Google" id="ProtNLM"/>
    </source>
</evidence>
<name>A0AAF0UWI1_SOLVR</name>
<dbReference type="InterPro" id="IPR036561">
    <property type="entry name" value="MAM33_sf"/>
</dbReference>
<evidence type="ECO:0000313" key="2">
    <source>
        <dbReference type="Proteomes" id="UP001234989"/>
    </source>
</evidence>
<accession>A0AAF0UWI1</accession>
<dbReference type="Pfam" id="PF02330">
    <property type="entry name" value="MAM33"/>
    <property type="match status" value="1"/>
</dbReference>
<dbReference type="PANTHER" id="PTHR31365">
    <property type="entry name" value="EXPRESSED PROTEIN"/>
    <property type="match status" value="1"/>
</dbReference>
<gene>
    <name evidence="1" type="ORF">MTR67_047112</name>
</gene>
<dbReference type="SUPFAM" id="SSF54529">
    <property type="entry name" value="Mitochondrial glycoprotein MAM33-like"/>
    <property type="match status" value="1"/>
</dbReference>
<keyword evidence="2" id="KW-1185">Reference proteome</keyword>
<proteinExistence type="predicted"/>
<dbReference type="Gene3D" id="3.10.280.10">
    <property type="entry name" value="Mitochondrial glycoprotein"/>
    <property type="match status" value="1"/>
</dbReference>